<feature type="compositionally biased region" description="Low complexity" evidence="1">
    <location>
        <begin position="803"/>
        <end position="821"/>
    </location>
</feature>
<dbReference type="Gene3D" id="3.40.190.10">
    <property type="entry name" value="Periplasmic binding protein-like II"/>
    <property type="match status" value="1"/>
</dbReference>
<proteinExistence type="predicted"/>
<sequence>MASADETDSGSSLTVKWLNDDSTAASLQPERETTWLSEEKGLSRNPHYDDFKNLQVTVSQTEDLTDQTITIDVTGMPGGSVSGHSGMPGISSSTGYPSYVQNYLQVMQCWGDPTDDDFEETCQWGGLVLGSSSSQALVAQTVVYTDGGARDGSVPFRTVQDKEYWSNEYLAPDGASLLGNLLSPSTTNDVLAWPVKADGTTAVHFALQSSTSAPWLGCGADDDGSPRSCSIVIVPRGTIYGKSSSHYGASYGQAGAQWGGPLDTDADYWDNRIVIPLDFQSPTTACDAAGTTHTVGGSQLMIQAMQSWQRGICTDEGQGYSYSTASDSRARSNLLQGIYDFGLTSRAIKREELDETDYDAYDNAEVAYAPLAISGITIGFNIIGTKGVQNDIKLTPRLLAKLLTQSYTSAVPSYTSNFHYEHLSSKNPSTLLNDPEFKALNPDISVSPYPYGLADMIIMGPSGSDGIRLLWQYLQSDDKARAFLEGKTDNVLAGDEGNSGMTINPYYLPKGDPNAKVPETEEVVTTEGAQTVSTIQLVTDASGNTVYREVGLTDSDGNPLNLATGVIDTFPQADETEVPWRIVTAGGLATAVRSRTDTTAYNPYGETFSDVASRVAKADTKRATWDPTAMNSAQEAGVWKTSDSVQFPPRIGVLGTTDTASAEKNALATAQLQLPNQEGVFVSPTEGTMTAALSAQTAQDDTSGTIWADFSKLSSDSYPLTLVTYGALDLPEVSAEDRESYADLIEFAVTTGQASGTRPGQLPWGYAPLTDELVAQALAAAERIRNWLPSTGDGDTGSGGTTSDGDQSSSTGDGSAGTQATNPATSADDSTPSSNASQSTTEYSQAATTERGSTAAFIGAAALGAMLLVGSVGAAVAPLLLRRRSDK</sequence>
<feature type="region of interest" description="Disordered" evidence="1">
    <location>
        <begin position="787"/>
        <end position="847"/>
    </location>
</feature>
<evidence type="ECO:0000313" key="4">
    <source>
        <dbReference type="Proteomes" id="UP000749311"/>
    </source>
</evidence>
<feature type="compositionally biased region" description="Basic and acidic residues" evidence="1">
    <location>
        <begin position="29"/>
        <end position="42"/>
    </location>
</feature>
<name>A0ABX0SAK6_9ACTN</name>
<keyword evidence="2" id="KW-0812">Transmembrane</keyword>
<accession>A0ABX0SAK6</accession>
<keyword evidence="4" id="KW-1185">Reference proteome</keyword>
<dbReference type="RefSeq" id="WP_167163807.1">
    <property type="nucleotide sequence ID" value="NZ_BAAAOO010000018.1"/>
</dbReference>
<evidence type="ECO:0000313" key="3">
    <source>
        <dbReference type="EMBL" id="NIH55437.1"/>
    </source>
</evidence>
<feature type="region of interest" description="Disordered" evidence="1">
    <location>
        <begin position="22"/>
        <end position="42"/>
    </location>
</feature>
<dbReference type="SUPFAM" id="SSF53850">
    <property type="entry name" value="Periplasmic binding protein-like II"/>
    <property type="match status" value="2"/>
</dbReference>
<gene>
    <name evidence="3" type="ORF">FB473_000082</name>
</gene>
<keyword evidence="2" id="KW-1133">Transmembrane helix</keyword>
<keyword evidence="2" id="KW-0472">Membrane</keyword>
<reference evidence="3 4" key="1">
    <citation type="submission" date="2020-02" db="EMBL/GenBank/DDBJ databases">
        <title>Sequencing the genomes of 1000 actinobacteria strains.</title>
        <authorList>
            <person name="Klenk H.-P."/>
        </authorList>
    </citation>
    <scope>NUCLEOTIDE SEQUENCE [LARGE SCALE GENOMIC DNA]</scope>
    <source>
        <strain evidence="3 4">DSM 19609</strain>
    </source>
</reference>
<organism evidence="3 4">
    <name type="scientific">Brooklawnia cerclae</name>
    <dbReference type="NCBI Taxonomy" id="349934"/>
    <lineage>
        <taxon>Bacteria</taxon>
        <taxon>Bacillati</taxon>
        <taxon>Actinomycetota</taxon>
        <taxon>Actinomycetes</taxon>
        <taxon>Propionibacteriales</taxon>
        <taxon>Propionibacteriaceae</taxon>
        <taxon>Brooklawnia</taxon>
    </lineage>
</organism>
<comment type="caution">
    <text evidence="3">The sequence shown here is derived from an EMBL/GenBank/DDBJ whole genome shotgun (WGS) entry which is preliminary data.</text>
</comment>
<protein>
    <submittedName>
        <fullName evidence="3">Uncharacterized protein</fullName>
    </submittedName>
</protein>
<evidence type="ECO:0000256" key="2">
    <source>
        <dbReference type="SAM" id="Phobius"/>
    </source>
</evidence>
<feature type="compositionally biased region" description="Polar residues" evidence="1">
    <location>
        <begin position="822"/>
        <end position="847"/>
    </location>
</feature>
<dbReference type="Proteomes" id="UP000749311">
    <property type="component" value="Unassembled WGS sequence"/>
</dbReference>
<dbReference type="EMBL" id="JAAMOZ010000001">
    <property type="protein sequence ID" value="NIH55437.1"/>
    <property type="molecule type" value="Genomic_DNA"/>
</dbReference>
<feature type="transmembrane region" description="Helical" evidence="2">
    <location>
        <begin position="855"/>
        <end position="881"/>
    </location>
</feature>
<evidence type="ECO:0000256" key="1">
    <source>
        <dbReference type="SAM" id="MobiDB-lite"/>
    </source>
</evidence>